<name>A0A3A4K893_9NOCA</name>
<protein>
    <submittedName>
        <fullName evidence="4">CPBP family intramembrane metalloprotease</fullName>
    </submittedName>
</protein>
<dbReference type="PANTHER" id="PTHR35797:SF1">
    <property type="entry name" value="PROTEASE"/>
    <property type="match status" value="1"/>
</dbReference>
<feature type="transmembrane region" description="Helical" evidence="2">
    <location>
        <begin position="181"/>
        <end position="203"/>
    </location>
</feature>
<comment type="caution">
    <text evidence="4">The sequence shown here is derived from an EMBL/GenBank/DDBJ whole genome shotgun (WGS) entry which is preliminary data.</text>
</comment>
<feature type="transmembrane region" description="Helical" evidence="2">
    <location>
        <begin position="16"/>
        <end position="36"/>
    </location>
</feature>
<keyword evidence="2" id="KW-0812">Transmembrane</keyword>
<reference evidence="4 5" key="1">
    <citation type="submission" date="2018-09" db="EMBL/GenBank/DDBJ databases">
        <title>YIM PH21274 draft genome.</title>
        <authorList>
            <person name="Miao C."/>
        </authorList>
    </citation>
    <scope>NUCLEOTIDE SEQUENCE [LARGE SCALE GENOMIC DNA]</scope>
    <source>
        <strain evidence="4 5">YIM PH 21724</strain>
    </source>
</reference>
<dbReference type="OrthoDB" id="3693644at2"/>
<feature type="transmembrane region" description="Helical" evidence="2">
    <location>
        <begin position="125"/>
        <end position="148"/>
    </location>
</feature>
<feature type="transmembrane region" description="Helical" evidence="2">
    <location>
        <begin position="209"/>
        <end position="228"/>
    </location>
</feature>
<dbReference type="GO" id="GO:0008237">
    <property type="term" value="F:metallopeptidase activity"/>
    <property type="evidence" value="ECO:0007669"/>
    <property type="project" value="UniProtKB-KW"/>
</dbReference>
<evidence type="ECO:0000256" key="1">
    <source>
        <dbReference type="SAM" id="MobiDB-lite"/>
    </source>
</evidence>
<evidence type="ECO:0000256" key="2">
    <source>
        <dbReference type="SAM" id="Phobius"/>
    </source>
</evidence>
<dbReference type="GO" id="GO:0004175">
    <property type="term" value="F:endopeptidase activity"/>
    <property type="evidence" value="ECO:0007669"/>
    <property type="project" value="UniProtKB-ARBA"/>
</dbReference>
<proteinExistence type="predicted"/>
<feature type="transmembrane region" description="Helical" evidence="2">
    <location>
        <begin position="56"/>
        <end position="78"/>
    </location>
</feature>
<feature type="domain" description="CAAX prenyl protease 2/Lysostaphin resistance protein A-like" evidence="3">
    <location>
        <begin position="93"/>
        <end position="194"/>
    </location>
</feature>
<sequence>MYCAAEVLQLSLVNPLVQLPFGLAPALVAVVVRRWVTKEGFADAGLALRFRKNRRYFLMAWLGPLLFAVTGVAAAAAAGSRTTMTPWVTTPILMAMVIPLIPIYWGEEFGWTGYLRPRLFPDRPLLSVGATALIWAVWHYPLAFFGYVEFGNPLLGLLVWTVSILFQEVILAWLYQSTGSIWTASLAHAGNNMVLFLLVGQVLPDSTSMSITLVATIPLALAACWIVATGRLRAIQGKPLREADISGGFDAPSPDRPPAAGRVPRH</sequence>
<dbReference type="InterPro" id="IPR003675">
    <property type="entry name" value="Rce1/LyrA-like_dom"/>
</dbReference>
<dbReference type="EMBL" id="QZFU01000023">
    <property type="protein sequence ID" value="RJO73782.1"/>
    <property type="molecule type" value="Genomic_DNA"/>
</dbReference>
<evidence type="ECO:0000313" key="4">
    <source>
        <dbReference type="EMBL" id="RJO73782.1"/>
    </source>
</evidence>
<keyword evidence="2" id="KW-1133">Transmembrane helix</keyword>
<keyword evidence="4" id="KW-0645">Protease</keyword>
<keyword evidence="5" id="KW-1185">Reference proteome</keyword>
<dbReference type="InterPro" id="IPR042150">
    <property type="entry name" value="MmRce1-like"/>
</dbReference>
<organism evidence="4 5">
    <name type="scientific">Nocardia panacis</name>
    <dbReference type="NCBI Taxonomy" id="2340916"/>
    <lineage>
        <taxon>Bacteria</taxon>
        <taxon>Bacillati</taxon>
        <taxon>Actinomycetota</taxon>
        <taxon>Actinomycetes</taxon>
        <taxon>Mycobacteriales</taxon>
        <taxon>Nocardiaceae</taxon>
        <taxon>Nocardia</taxon>
    </lineage>
</organism>
<accession>A0A3A4K893</accession>
<evidence type="ECO:0000313" key="5">
    <source>
        <dbReference type="Proteomes" id="UP000266677"/>
    </source>
</evidence>
<feature type="region of interest" description="Disordered" evidence="1">
    <location>
        <begin position="245"/>
        <end position="266"/>
    </location>
</feature>
<keyword evidence="4" id="KW-0482">Metalloprotease</keyword>
<keyword evidence="2" id="KW-0472">Membrane</keyword>
<feature type="transmembrane region" description="Helical" evidence="2">
    <location>
        <begin position="84"/>
        <end position="105"/>
    </location>
</feature>
<evidence type="ECO:0000259" key="3">
    <source>
        <dbReference type="Pfam" id="PF02517"/>
    </source>
</evidence>
<keyword evidence="4" id="KW-0378">Hydrolase</keyword>
<dbReference type="GO" id="GO:0080120">
    <property type="term" value="P:CAAX-box protein maturation"/>
    <property type="evidence" value="ECO:0007669"/>
    <property type="project" value="UniProtKB-ARBA"/>
</dbReference>
<dbReference type="Proteomes" id="UP000266677">
    <property type="component" value="Unassembled WGS sequence"/>
</dbReference>
<feature type="transmembrane region" description="Helical" evidence="2">
    <location>
        <begin position="154"/>
        <end position="174"/>
    </location>
</feature>
<dbReference type="Pfam" id="PF02517">
    <property type="entry name" value="Rce1-like"/>
    <property type="match status" value="1"/>
</dbReference>
<dbReference type="PANTHER" id="PTHR35797">
    <property type="entry name" value="PROTEASE-RELATED"/>
    <property type="match status" value="1"/>
</dbReference>
<gene>
    <name evidence="4" type="ORF">D5S18_19120</name>
</gene>
<dbReference type="GO" id="GO:0006508">
    <property type="term" value="P:proteolysis"/>
    <property type="evidence" value="ECO:0007669"/>
    <property type="project" value="UniProtKB-KW"/>
</dbReference>
<dbReference type="AlphaFoldDB" id="A0A3A4K893"/>